<dbReference type="HOGENOM" id="CLU_3235505_0_0_0"/>
<dbReference type="EMBL" id="ACVB02000011">
    <property type="protein sequence ID" value="EEX74253.1"/>
    <property type="molecule type" value="Genomic_DNA"/>
</dbReference>
<gene>
    <name evidence="1" type="ORF">GCWU000323_01689</name>
</gene>
<sequence length="43" mass="4917">MEISINYMWHGKDKMDDNGLKAVKYIQRAGASHTGNVLLSFFE</sequence>
<evidence type="ECO:0000313" key="1">
    <source>
        <dbReference type="EMBL" id="EEX74253.1"/>
    </source>
</evidence>
<dbReference type="RefSeq" id="WP_006805009.1">
    <property type="nucleotide sequence ID" value="NZ_GG700633.1"/>
</dbReference>
<evidence type="ECO:0000313" key="2">
    <source>
        <dbReference type="Proteomes" id="UP000006233"/>
    </source>
</evidence>
<proteinExistence type="predicted"/>
<name>C9MYQ1_9FUSO</name>
<dbReference type="Proteomes" id="UP000006233">
    <property type="component" value="Unassembled WGS sequence"/>
</dbReference>
<accession>C9MYQ1</accession>
<reference evidence="1 2" key="1">
    <citation type="submission" date="2009-09" db="EMBL/GenBank/DDBJ databases">
        <authorList>
            <person name="Weinstock G."/>
            <person name="Sodergren E."/>
            <person name="Clifton S."/>
            <person name="Fulton L."/>
            <person name="Fulton B."/>
            <person name="Courtney L."/>
            <person name="Fronick C."/>
            <person name="Harrison M."/>
            <person name="Strong C."/>
            <person name="Farmer C."/>
            <person name="Delahaunty K."/>
            <person name="Markovic C."/>
            <person name="Hall O."/>
            <person name="Minx P."/>
            <person name="Tomlinson C."/>
            <person name="Mitreva M."/>
            <person name="Nelson J."/>
            <person name="Hou S."/>
            <person name="Wollam A."/>
            <person name="Pepin K.H."/>
            <person name="Johnson M."/>
            <person name="Bhonagiri V."/>
            <person name="Nash W.E."/>
            <person name="Warren W."/>
            <person name="Chinwalla A."/>
            <person name="Mardis E.R."/>
            <person name="Wilson R.K."/>
        </authorList>
    </citation>
    <scope>NUCLEOTIDE SEQUENCE [LARGE SCALE GENOMIC DNA]</scope>
    <source>
        <strain evidence="1 2">F0254</strain>
    </source>
</reference>
<comment type="caution">
    <text evidence="1">The sequence shown here is derived from an EMBL/GenBank/DDBJ whole genome shotgun (WGS) entry which is preliminary data.</text>
</comment>
<organism evidence="1 2">
    <name type="scientific">Leptotrichia hofstadii F0254</name>
    <dbReference type="NCBI Taxonomy" id="634994"/>
    <lineage>
        <taxon>Bacteria</taxon>
        <taxon>Fusobacteriati</taxon>
        <taxon>Fusobacteriota</taxon>
        <taxon>Fusobacteriia</taxon>
        <taxon>Fusobacteriales</taxon>
        <taxon>Leptotrichiaceae</taxon>
        <taxon>Leptotrichia</taxon>
    </lineage>
</organism>
<protein>
    <submittedName>
        <fullName evidence="1">Uncharacterized protein</fullName>
    </submittedName>
</protein>
<dbReference type="AlphaFoldDB" id="C9MYQ1"/>